<dbReference type="AlphaFoldDB" id="A0A814YGQ1"/>
<organism evidence="2 3">
    <name type="scientific">Rotaria sordida</name>
    <dbReference type="NCBI Taxonomy" id="392033"/>
    <lineage>
        <taxon>Eukaryota</taxon>
        <taxon>Metazoa</taxon>
        <taxon>Spiralia</taxon>
        <taxon>Gnathifera</taxon>
        <taxon>Rotifera</taxon>
        <taxon>Eurotatoria</taxon>
        <taxon>Bdelloidea</taxon>
        <taxon>Philodinida</taxon>
        <taxon>Philodinidae</taxon>
        <taxon>Rotaria</taxon>
    </lineage>
</organism>
<reference evidence="2" key="1">
    <citation type="submission" date="2021-02" db="EMBL/GenBank/DDBJ databases">
        <authorList>
            <person name="Nowell W R."/>
        </authorList>
    </citation>
    <scope>NUCLEOTIDE SEQUENCE</scope>
</reference>
<protein>
    <submittedName>
        <fullName evidence="2">Uncharacterized protein</fullName>
    </submittedName>
</protein>
<keyword evidence="1" id="KW-0732">Signal</keyword>
<proteinExistence type="predicted"/>
<gene>
    <name evidence="2" type="ORF">JXQ802_LOCUS25856</name>
</gene>
<dbReference type="Proteomes" id="UP000663870">
    <property type="component" value="Unassembled WGS sequence"/>
</dbReference>
<comment type="caution">
    <text evidence="2">The sequence shown here is derived from an EMBL/GenBank/DDBJ whole genome shotgun (WGS) entry which is preliminary data.</text>
</comment>
<feature type="chain" id="PRO_5032676111" evidence="1">
    <location>
        <begin position="19"/>
        <end position="104"/>
    </location>
</feature>
<name>A0A814YGQ1_9BILA</name>
<evidence type="ECO:0000313" key="3">
    <source>
        <dbReference type="Proteomes" id="UP000663870"/>
    </source>
</evidence>
<sequence>MLLWSTSMLSNRFVPARALLICASDRLCVASSHWCDVSKFIDLDEKFERDFLGDSTEREVLSSRPAFCRAFDDLWGSAINDFDRCGELNGSISNIFIFDNINEL</sequence>
<keyword evidence="3" id="KW-1185">Reference proteome</keyword>
<feature type="signal peptide" evidence="1">
    <location>
        <begin position="1"/>
        <end position="18"/>
    </location>
</feature>
<accession>A0A814YGQ1</accession>
<evidence type="ECO:0000313" key="2">
    <source>
        <dbReference type="EMBL" id="CAF1229318.1"/>
    </source>
</evidence>
<dbReference type="EMBL" id="CAJNOL010000886">
    <property type="protein sequence ID" value="CAF1229318.1"/>
    <property type="molecule type" value="Genomic_DNA"/>
</dbReference>
<evidence type="ECO:0000256" key="1">
    <source>
        <dbReference type="SAM" id="SignalP"/>
    </source>
</evidence>